<name>A0A7D9ISZ2_PARCT</name>
<dbReference type="EMBL" id="CACRXK020008189">
    <property type="protein sequence ID" value="CAB4014185.1"/>
    <property type="molecule type" value="Genomic_DNA"/>
</dbReference>
<protein>
    <submittedName>
        <fullName evidence="2">Uncharacterized protein</fullName>
    </submittedName>
</protein>
<accession>A0A7D9ISZ2</accession>
<comment type="caution">
    <text evidence="2">The sequence shown here is derived from an EMBL/GenBank/DDBJ whole genome shotgun (WGS) entry which is preliminary data.</text>
</comment>
<evidence type="ECO:0000256" key="1">
    <source>
        <dbReference type="SAM" id="MobiDB-lite"/>
    </source>
</evidence>
<sequence length="420" mass="48355">MIATNEYHALQRKNRKNKSEMQASQEMVNAFDKISESVRRAHNVNRCQQDHLHNKVSTLENEHRKSMGLLAHEQKRFIRTRKSSNIPLRPEHKMSNFSVATGKDGIKTSFWLPSLVNEYHLQDDDYGSVESFKRHALNRKGFVGSKHRNSVQRQDITKRIHLPSIHETQLNKAGQLKEKDVIESRRGPADKWTSRNADVRRDTIDKQQYVASWDISANEKTSKTTGKSYNNLDKTPLTLNNSQLCMDESTSTKPKTHAYCNDKTIAENPDGDSNTAFSVRSKNSTKKEYPSLSKKKFHLVRSSTNTTSELESILDKTTEIRVKQFLKLPPIGGIHESPSLEQPHSDAKNLKSESLGNRRSSQVNLDISLDMRRRRPKSSLWKNLVHCRYLRLGEQHVHEHGITNKKCECNWCAMMRKSET</sequence>
<feature type="region of interest" description="Disordered" evidence="1">
    <location>
        <begin position="1"/>
        <end position="23"/>
    </location>
</feature>
<feature type="region of interest" description="Disordered" evidence="1">
    <location>
        <begin position="333"/>
        <end position="359"/>
    </location>
</feature>
<evidence type="ECO:0000313" key="3">
    <source>
        <dbReference type="Proteomes" id="UP001152795"/>
    </source>
</evidence>
<dbReference type="AlphaFoldDB" id="A0A7D9ISZ2"/>
<organism evidence="2 3">
    <name type="scientific">Paramuricea clavata</name>
    <name type="common">Red gorgonian</name>
    <name type="synonym">Violescent sea-whip</name>
    <dbReference type="NCBI Taxonomy" id="317549"/>
    <lineage>
        <taxon>Eukaryota</taxon>
        <taxon>Metazoa</taxon>
        <taxon>Cnidaria</taxon>
        <taxon>Anthozoa</taxon>
        <taxon>Octocorallia</taxon>
        <taxon>Malacalcyonacea</taxon>
        <taxon>Plexauridae</taxon>
        <taxon>Paramuricea</taxon>
    </lineage>
</organism>
<feature type="compositionally biased region" description="Polar residues" evidence="1">
    <location>
        <begin position="271"/>
        <end position="282"/>
    </location>
</feature>
<gene>
    <name evidence="2" type="ORF">PACLA_8A014957</name>
</gene>
<feature type="region of interest" description="Disordered" evidence="1">
    <location>
        <begin position="267"/>
        <end position="289"/>
    </location>
</feature>
<evidence type="ECO:0000313" key="2">
    <source>
        <dbReference type="EMBL" id="CAB4014185.1"/>
    </source>
</evidence>
<dbReference type="Proteomes" id="UP001152795">
    <property type="component" value="Unassembled WGS sequence"/>
</dbReference>
<proteinExistence type="predicted"/>
<reference evidence="2" key="1">
    <citation type="submission" date="2020-04" db="EMBL/GenBank/DDBJ databases">
        <authorList>
            <person name="Alioto T."/>
            <person name="Alioto T."/>
            <person name="Gomez Garrido J."/>
        </authorList>
    </citation>
    <scope>NUCLEOTIDE SEQUENCE</scope>
    <source>
        <strain evidence="2">A484AB</strain>
    </source>
</reference>
<keyword evidence="3" id="KW-1185">Reference proteome</keyword>